<dbReference type="InterPro" id="IPR036767">
    <property type="entry name" value="ApaG_sf"/>
</dbReference>
<sequence>MVEAITHDIRVSIESSFQEEYANIQHSNFVYTYEVTIENLGDYSIQLISREWYIVDANGKHTHVSGEGVIGLQPIIDPQGKHCYESGCHLSAEMGKMYGKYFMKRLIDGAILEVEIPVFFLIPNYKLN</sequence>
<dbReference type="PANTHER" id="PTHR47191">
    <property type="entry name" value="OS05G0170800 PROTEIN"/>
    <property type="match status" value="1"/>
</dbReference>
<organism evidence="2 3">
    <name type="scientific">Algivirga pacifica</name>
    <dbReference type="NCBI Taxonomy" id="1162670"/>
    <lineage>
        <taxon>Bacteria</taxon>
        <taxon>Pseudomonadati</taxon>
        <taxon>Bacteroidota</taxon>
        <taxon>Cytophagia</taxon>
        <taxon>Cytophagales</taxon>
        <taxon>Flammeovirgaceae</taxon>
        <taxon>Algivirga</taxon>
    </lineage>
</organism>
<evidence type="ECO:0000259" key="1">
    <source>
        <dbReference type="PROSITE" id="PS51087"/>
    </source>
</evidence>
<dbReference type="NCBIfam" id="NF003967">
    <property type="entry name" value="PRK05461.1"/>
    <property type="match status" value="1"/>
</dbReference>
<gene>
    <name evidence="2" type="primary">apaG</name>
    <name evidence="2" type="ORF">GCM10023331_10840</name>
</gene>
<name>A0ABP9D3Y4_9BACT</name>
<dbReference type="InterPro" id="IPR007474">
    <property type="entry name" value="ApaG_domain"/>
</dbReference>
<dbReference type="Gene3D" id="2.60.40.1470">
    <property type="entry name" value="ApaG domain"/>
    <property type="match status" value="1"/>
</dbReference>
<dbReference type="EMBL" id="BAABJX010000020">
    <property type="protein sequence ID" value="GAA4827794.1"/>
    <property type="molecule type" value="Genomic_DNA"/>
</dbReference>
<evidence type="ECO:0000313" key="3">
    <source>
        <dbReference type="Proteomes" id="UP001500298"/>
    </source>
</evidence>
<dbReference type="InterPro" id="IPR050718">
    <property type="entry name" value="ApaG-like"/>
</dbReference>
<keyword evidence="3" id="KW-1185">Reference proteome</keyword>
<dbReference type="SUPFAM" id="SSF110069">
    <property type="entry name" value="ApaG-like"/>
    <property type="match status" value="1"/>
</dbReference>
<evidence type="ECO:0000313" key="2">
    <source>
        <dbReference type="EMBL" id="GAA4827794.1"/>
    </source>
</evidence>
<protein>
    <submittedName>
        <fullName evidence="2">Co2+/Mg2+ efflux protein ApaG</fullName>
    </submittedName>
</protein>
<dbReference type="PANTHER" id="PTHR47191:SF2">
    <property type="entry name" value="OS05G0170800 PROTEIN"/>
    <property type="match status" value="1"/>
</dbReference>
<dbReference type="RefSeq" id="WP_345369873.1">
    <property type="nucleotide sequence ID" value="NZ_BAABJX010000020.1"/>
</dbReference>
<reference evidence="3" key="1">
    <citation type="journal article" date="2019" name="Int. J. Syst. Evol. Microbiol.">
        <title>The Global Catalogue of Microorganisms (GCM) 10K type strain sequencing project: providing services to taxonomists for standard genome sequencing and annotation.</title>
        <authorList>
            <consortium name="The Broad Institute Genomics Platform"/>
            <consortium name="The Broad Institute Genome Sequencing Center for Infectious Disease"/>
            <person name="Wu L."/>
            <person name="Ma J."/>
        </authorList>
    </citation>
    <scope>NUCLEOTIDE SEQUENCE [LARGE SCALE GENOMIC DNA]</scope>
    <source>
        <strain evidence="3">JCM 18326</strain>
    </source>
</reference>
<feature type="domain" description="ApaG" evidence="1">
    <location>
        <begin position="3"/>
        <end position="128"/>
    </location>
</feature>
<proteinExistence type="predicted"/>
<accession>A0ABP9D3Y4</accession>
<comment type="caution">
    <text evidence="2">The sequence shown here is derived from an EMBL/GenBank/DDBJ whole genome shotgun (WGS) entry which is preliminary data.</text>
</comment>
<dbReference type="PROSITE" id="PS51087">
    <property type="entry name" value="APAG"/>
    <property type="match status" value="1"/>
</dbReference>
<dbReference type="Proteomes" id="UP001500298">
    <property type="component" value="Unassembled WGS sequence"/>
</dbReference>
<dbReference type="Pfam" id="PF04379">
    <property type="entry name" value="DUF525"/>
    <property type="match status" value="1"/>
</dbReference>